<dbReference type="Proteomes" id="UP000569092">
    <property type="component" value="Unassembled WGS sequence"/>
</dbReference>
<gene>
    <name evidence="1" type="ORF">HDF10_000418</name>
</gene>
<protein>
    <submittedName>
        <fullName evidence="1">Uncharacterized protein</fullName>
    </submittedName>
</protein>
<evidence type="ECO:0000313" key="2">
    <source>
        <dbReference type="Proteomes" id="UP000569092"/>
    </source>
</evidence>
<name>A0A7W8N2J4_9BACT</name>
<sequence>MGRMRHISIAILCVVAFDAQSNLLLSQASTPAQVGQSAKPNLVVSTNIALYAFLRVAATDSSAPAIDQARSKALILHTGLDLKDREILQNIFHEYATSLRNLHDPNKKNMTPSALQRGEVKLYVHVIQRLRTELSPDGLVAFRNYLENKKSKMEVRMRSSK</sequence>
<organism evidence="1 2">
    <name type="scientific">Tunturiibacter lichenicola</name>
    <dbReference type="NCBI Taxonomy" id="2051959"/>
    <lineage>
        <taxon>Bacteria</taxon>
        <taxon>Pseudomonadati</taxon>
        <taxon>Acidobacteriota</taxon>
        <taxon>Terriglobia</taxon>
        <taxon>Terriglobales</taxon>
        <taxon>Acidobacteriaceae</taxon>
        <taxon>Tunturiibacter</taxon>
    </lineage>
</organism>
<proteinExistence type="predicted"/>
<evidence type="ECO:0000313" key="1">
    <source>
        <dbReference type="EMBL" id="MBB5342468.1"/>
    </source>
</evidence>
<reference evidence="1 2" key="1">
    <citation type="submission" date="2020-08" db="EMBL/GenBank/DDBJ databases">
        <title>Genomic Encyclopedia of Type Strains, Phase IV (KMG-V): Genome sequencing to study the core and pangenomes of soil and plant-associated prokaryotes.</title>
        <authorList>
            <person name="Whitman W."/>
        </authorList>
    </citation>
    <scope>NUCLEOTIDE SEQUENCE [LARGE SCALE GENOMIC DNA]</scope>
    <source>
        <strain evidence="1 2">M8US30</strain>
    </source>
</reference>
<accession>A0A7W8N2J4</accession>
<comment type="caution">
    <text evidence="1">The sequence shown here is derived from an EMBL/GenBank/DDBJ whole genome shotgun (WGS) entry which is preliminary data.</text>
</comment>
<dbReference type="AlphaFoldDB" id="A0A7W8N2J4"/>
<dbReference type="EMBL" id="JACHDZ010000001">
    <property type="protein sequence ID" value="MBB5342468.1"/>
    <property type="molecule type" value="Genomic_DNA"/>
</dbReference>